<dbReference type="RefSeq" id="WP_284485411.1">
    <property type="nucleotide sequence ID" value="NZ_JASNJE010000010.1"/>
</dbReference>
<reference evidence="1 2" key="1">
    <citation type="submission" date="2023-05" db="EMBL/GenBank/DDBJ databases">
        <title>Sedimentitalea sp. nov. JM2-8.</title>
        <authorList>
            <person name="Huang J."/>
        </authorList>
    </citation>
    <scope>NUCLEOTIDE SEQUENCE [LARGE SCALE GENOMIC DNA]</scope>
    <source>
        <strain evidence="1 2">JM2-8</strain>
    </source>
</reference>
<sequence>MHDLVAITPLGGDKPRVDRVGPVTLSERPDWALASVASRLGREQDCRDGLKAALGQGVPDVGRLAAGDPLSAFWTGPEQWMVEAPHASHEDLAARLKAALGDAASVTEQTDGWCRFDMEGDGVVAVLERLCNVDVAAQDSGAATRASIEHLGCFLVCRAARRSLSVIGPRSSAGSLHHALLTAMRSAL</sequence>
<keyword evidence="2" id="KW-1185">Reference proteome</keyword>
<proteinExistence type="predicted"/>
<gene>
    <name evidence="1" type="ORF">QO034_10135</name>
</gene>
<protein>
    <submittedName>
        <fullName evidence="1">Sarcosine oxidase subunit gamma</fullName>
    </submittedName>
</protein>
<name>A0ABT7FF81_9RHOB</name>
<dbReference type="Gene3D" id="3.30.1360.120">
    <property type="entry name" value="Probable tRNA modification gtpase trme, domain 1"/>
    <property type="match status" value="1"/>
</dbReference>
<accession>A0ABT7FF81</accession>
<dbReference type="Proteomes" id="UP001227126">
    <property type="component" value="Unassembled WGS sequence"/>
</dbReference>
<evidence type="ECO:0000313" key="1">
    <source>
        <dbReference type="EMBL" id="MDK3073469.1"/>
    </source>
</evidence>
<comment type="caution">
    <text evidence="1">The sequence shown here is derived from an EMBL/GenBank/DDBJ whole genome shotgun (WGS) entry which is preliminary data.</text>
</comment>
<dbReference type="SUPFAM" id="SSF103025">
    <property type="entry name" value="Folate-binding domain"/>
    <property type="match status" value="1"/>
</dbReference>
<dbReference type="EMBL" id="JASNJE010000010">
    <property type="protein sequence ID" value="MDK3073469.1"/>
    <property type="molecule type" value="Genomic_DNA"/>
</dbReference>
<organism evidence="1 2">
    <name type="scientific">Sedimentitalea xiamensis</name>
    <dbReference type="NCBI Taxonomy" id="3050037"/>
    <lineage>
        <taxon>Bacteria</taxon>
        <taxon>Pseudomonadati</taxon>
        <taxon>Pseudomonadota</taxon>
        <taxon>Alphaproteobacteria</taxon>
        <taxon>Rhodobacterales</taxon>
        <taxon>Paracoccaceae</taxon>
        <taxon>Sedimentitalea</taxon>
    </lineage>
</organism>
<dbReference type="InterPro" id="IPR027266">
    <property type="entry name" value="TrmE/GcvT-like"/>
</dbReference>
<evidence type="ECO:0000313" key="2">
    <source>
        <dbReference type="Proteomes" id="UP001227126"/>
    </source>
</evidence>
<dbReference type="Gene3D" id="3.30.70.1520">
    <property type="entry name" value="Heterotetrameric sarcosine oxidase"/>
    <property type="match status" value="1"/>
</dbReference>